<keyword evidence="3" id="KW-1185">Reference proteome</keyword>
<proteinExistence type="predicted"/>
<evidence type="ECO:0000313" key="3">
    <source>
        <dbReference type="Proteomes" id="UP001371456"/>
    </source>
</evidence>
<name>A0AAN8TNL4_SOLBU</name>
<organism evidence="2 3">
    <name type="scientific">Solanum bulbocastanum</name>
    <name type="common">Wild potato</name>
    <dbReference type="NCBI Taxonomy" id="147425"/>
    <lineage>
        <taxon>Eukaryota</taxon>
        <taxon>Viridiplantae</taxon>
        <taxon>Streptophyta</taxon>
        <taxon>Embryophyta</taxon>
        <taxon>Tracheophyta</taxon>
        <taxon>Spermatophyta</taxon>
        <taxon>Magnoliopsida</taxon>
        <taxon>eudicotyledons</taxon>
        <taxon>Gunneridae</taxon>
        <taxon>Pentapetalae</taxon>
        <taxon>asterids</taxon>
        <taxon>lamiids</taxon>
        <taxon>Solanales</taxon>
        <taxon>Solanaceae</taxon>
        <taxon>Solanoideae</taxon>
        <taxon>Solaneae</taxon>
        <taxon>Solanum</taxon>
    </lineage>
</organism>
<dbReference type="EMBL" id="JBANQN010000005">
    <property type="protein sequence ID" value="KAK6788552.1"/>
    <property type="molecule type" value="Genomic_DNA"/>
</dbReference>
<gene>
    <name evidence="2" type="ORF">RDI58_012350</name>
</gene>
<keyword evidence="1" id="KW-0732">Signal</keyword>
<accession>A0AAN8TNL4</accession>
<feature type="chain" id="PRO_5042887979" evidence="1">
    <location>
        <begin position="30"/>
        <end position="69"/>
    </location>
</feature>
<reference evidence="2 3" key="1">
    <citation type="submission" date="2024-02" db="EMBL/GenBank/DDBJ databases">
        <title>de novo genome assembly of Solanum bulbocastanum strain 11H21.</title>
        <authorList>
            <person name="Hosaka A.J."/>
        </authorList>
    </citation>
    <scope>NUCLEOTIDE SEQUENCE [LARGE SCALE GENOMIC DNA]</scope>
    <source>
        <tissue evidence="2">Young leaves</tissue>
    </source>
</reference>
<dbReference type="AlphaFoldDB" id="A0AAN8TNL4"/>
<dbReference type="Proteomes" id="UP001371456">
    <property type="component" value="Unassembled WGS sequence"/>
</dbReference>
<protein>
    <submittedName>
        <fullName evidence="2">Uncharacterized protein</fullName>
    </submittedName>
</protein>
<evidence type="ECO:0000256" key="1">
    <source>
        <dbReference type="SAM" id="SignalP"/>
    </source>
</evidence>
<sequence length="69" mass="7968">MILFHSWNLHSMLMVLSLILLHSLHLDSCQLICPLLHCQNLSKIQKPNLFTCVGILRILLFLCDILQTI</sequence>
<evidence type="ECO:0000313" key="2">
    <source>
        <dbReference type="EMBL" id="KAK6788552.1"/>
    </source>
</evidence>
<feature type="signal peptide" evidence="1">
    <location>
        <begin position="1"/>
        <end position="29"/>
    </location>
</feature>
<comment type="caution">
    <text evidence="2">The sequence shown here is derived from an EMBL/GenBank/DDBJ whole genome shotgun (WGS) entry which is preliminary data.</text>
</comment>